<dbReference type="InterPro" id="IPR006164">
    <property type="entry name" value="DNA_bd_Ku70/Ku80"/>
</dbReference>
<dbReference type="OrthoDB" id="9795084at2"/>
<dbReference type="Proteomes" id="UP000183945">
    <property type="component" value="Unassembled WGS sequence"/>
</dbReference>
<dbReference type="PANTHER" id="PTHR41251">
    <property type="entry name" value="NON-HOMOLOGOUS END JOINING PROTEIN KU"/>
    <property type="match status" value="1"/>
</dbReference>
<keyword evidence="2" id="KW-0234">DNA repair</keyword>
<feature type="domain" description="Ku" evidence="4">
    <location>
        <begin position="52"/>
        <end position="181"/>
    </location>
</feature>
<dbReference type="SMART" id="SM00559">
    <property type="entry name" value="Ku78"/>
    <property type="match status" value="1"/>
</dbReference>
<keyword evidence="2" id="KW-0227">DNA damage</keyword>
<dbReference type="Gene3D" id="2.40.290.10">
    <property type="match status" value="1"/>
</dbReference>
<dbReference type="NCBIfam" id="TIGR02772">
    <property type="entry name" value="Ku_bact"/>
    <property type="match status" value="1"/>
</dbReference>
<proteinExistence type="inferred from homology"/>
<dbReference type="GO" id="GO:0003690">
    <property type="term" value="F:double-stranded DNA binding"/>
    <property type="evidence" value="ECO:0007669"/>
    <property type="project" value="UniProtKB-UniRule"/>
</dbReference>
<feature type="compositionally biased region" description="Basic and acidic residues" evidence="3">
    <location>
        <begin position="231"/>
        <end position="240"/>
    </location>
</feature>
<evidence type="ECO:0000259" key="4">
    <source>
        <dbReference type="SMART" id="SM00559"/>
    </source>
</evidence>
<dbReference type="SUPFAM" id="SSF100939">
    <property type="entry name" value="SPOC domain-like"/>
    <property type="match status" value="1"/>
</dbReference>
<protein>
    <recommendedName>
        <fullName evidence="2">Non-homologous end joining protein Ku</fullName>
    </recommendedName>
</protein>
<comment type="function">
    <text evidence="2">With LigD forms a non-homologous end joining (NHEJ) DNA repair enzyme, which repairs dsDNA breaks with reduced fidelity. Binds linear dsDNA with 5'- and 3'- overhangs but not closed circular dsDNA nor ssDNA. Recruits and stimulates the ligase activity of LigD.</text>
</comment>
<keyword evidence="6" id="KW-1185">Reference proteome</keyword>
<dbReference type="RefSeq" id="WP_072881508.1">
    <property type="nucleotide sequence ID" value="NZ_FQVT01000019.1"/>
</dbReference>
<dbReference type="PANTHER" id="PTHR41251:SF1">
    <property type="entry name" value="NON-HOMOLOGOUS END JOINING PROTEIN KU"/>
    <property type="match status" value="1"/>
</dbReference>
<reference evidence="6" key="1">
    <citation type="submission" date="2016-11" db="EMBL/GenBank/DDBJ databases">
        <authorList>
            <person name="Varghese N."/>
            <person name="Submissions S."/>
        </authorList>
    </citation>
    <scope>NUCLEOTIDE SEQUENCE [LARGE SCALE GENOMIC DNA]</scope>
    <source>
        <strain evidence="6">DSM 24579</strain>
    </source>
</reference>
<dbReference type="GO" id="GO:0006303">
    <property type="term" value="P:double-strand break repair via nonhomologous end joining"/>
    <property type="evidence" value="ECO:0007669"/>
    <property type="project" value="UniProtKB-UniRule"/>
</dbReference>
<evidence type="ECO:0000313" key="5">
    <source>
        <dbReference type="EMBL" id="SHG62016.1"/>
    </source>
</evidence>
<dbReference type="STRING" id="1073325.SAMN05444483_1198"/>
<accession>A0A1M5LAJ8</accession>
<keyword evidence="2" id="KW-0233">DNA recombination</keyword>
<evidence type="ECO:0000256" key="1">
    <source>
        <dbReference type="ARBA" id="ARBA00023125"/>
    </source>
</evidence>
<evidence type="ECO:0000256" key="2">
    <source>
        <dbReference type="HAMAP-Rule" id="MF_01875"/>
    </source>
</evidence>
<feature type="region of interest" description="Disordered" evidence="3">
    <location>
        <begin position="221"/>
        <end position="240"/>
    </location>
</feature>
<dbReference type="GO" id="GO:0006310">
    <property type="term" value="P:DNA recombination"/>
    <property type="evidence" value="ECO:0007669"/>
    <property type="project" value="UniProtKB-KW"/>
</dbReference>
<keyword evidence="1 2" id="KW-0238">DNA-binding</keyword>
<dbReference type="PIRSF" id="PIRSF006493">
    <property type="entry name" value="Prok_Ku"/>
    <property type="match status" value="1"/>
</dbReference>
<dbReference type="HAMAP" id="MF_01875">
    <property type="entry name" value="Prokaryotic_Ku"/>
    <property type="match status" value="1"/>
</dbReference>
<name>A0A1M5LAJ8_SALEC</name>
<organism evidence="5 6">
    <name type="scientific">Salegentibacter echinorum</name>
    <dbReference type="NCBI Taxonomy" id="1073325"/>
    <lineage>
        <taxon>Bacteria</taxon>
        <taxon>Pseudomonadati</taxon>
        <taxon>Bacteroidota</taxon>
        <taxon>Flavobacteriia</taxon>
        <taxon>Flavobacteriales</taxon>
        <taxon>Flavobacteriaceae</taxon>
        <taxon>Salegentibacter</taxon>
    </lineage>
</organism>
<comment type="similarity">
    <text evidence="2">Belongs to the prokaryotic Ku family.</text>
</comment>
<gene>
    <name evidence="2" type="primary">ku</name>
    <name evidence="5" type="ORF">SAMN05444483_1198</name>
</gene>
<dbReference type="InterPro" id="IPR009187">
    <property type="entry name" value="Prok_Ku"/>
</dbReference>
<evidence type="ECO:0000313" key="6">
    <source>
        <dbReference type="Proteomes" id="UP000183945"/>
    </source>
</evidence>
<dbReference type="Pfam" id="PF02735">
    <property type="entry name" value="Ku"/>
    <property type="match status" value="1"/>
</dbReference>
<comment type="subunit">
    <text evidence="2">Homodimer. Interacts with LigD.</text>
</comment>
<sequence>MRSIWNGSISFGLVSIPVKLYSASESRKLDLDMLDRHDNARIRYKRINEDTGREVEWKDIVKGYRKEEDEEYTVLEKEDFENANLKKSKTIDIEEFVEEDEVADVLYKKPYFLEPQKEGGKSYNLLRNALKKTKKLGVATFVMRQKEHLSLVGVFDNALVLHVIRFADEIRETKDLKLPKTKVAKKEVDMAVSLIDQYSTNFKPDKYKDVYNDQLMKIIESKKTGKKPKPQKYEDKPTEAKDLMAKLKDSLDKKKKSKAS</sequence>
<dbReference type="AlphaFoldDB" id="A0A1M5LAJ8"/>
<dbReference type="EMBL" id="FQVT01000019">
    <property type="protein sequence ID" value="SHG62016.1"/>
    <property type="molecule type" value="Genomic_DNA"/>
</dbReference>
<dbReference type="InterPro" id="IPR016194">
    <property type="entry name" value="SPOC-like_C_dom_sf"/>
</dbReference>
<evidence type="ECO:0000256" key="3">
    <source>
        <dbReference type="SAM" id="MobiDB-lite"/>
    </source>
</evidence>